<dbReference type="AlphaFoldDB" id="X0YM36"/>
<sequence length="92" mass="10091">MAFTIFTAVVGYIQVNEIKSMYSATSTMIVGLPETQVVDIESVLTRQRSGADAKGEVELLRSRGLAAKVINRLGLLNHPEFNPALREPEESN</sequence>
<proteinExistence type="predicted"/>
<name>X0YM36_9ZZZZ</name>
<gene>
    <name evidence="1" type="ORF">S01H1_85350</name>
</gene>
<organism evidence="1">
    <name type="scientific">marine sediment metagenome</name>
    <dbReference type="NCBI Taxonomy" id="412755"/>
    <lineage>
        <taxon>unclassified sequences</taxon>
        <taxon>metagenomes</taxon>
        <taxon>ecological metagenomes</taxon>
    </lineage>
</organism>
<protein>
    <submittedName>
        <fullName evidence="1">Uncharacterized protein</fullName>
    </submittedName>
</protein>
<evidence type="ECO:0000313" key="1">
    <source>
        <dbReference type="EMBL" id="GAG49558.1"/>
    </source>
</evidence>
<accession>X0YM36</accession>
<dbReference type="EMBL" id="BARS01058582">
    <property type="protein sequence ID" value="GAG49558.1"/>
    <property type="molecule type" value="Genomic_DNA"/>
</dbReference>
<reference evidence="1" key="1">
    <citation type="journal article" date="2014" name="Front. Microbiol.">
        <title>High frequency of phylogenetically diverse reductive dehalogenase-homologous genes in deep subseafloor sedimentary metagenomes.</title>
        <authorList>
            <person name="Kawai M."/>
            <person name="Futagami T."/>
            <person name="Toyoda A."/>
            <person name="Takaki Y."/>
            <person name="Nishi S."/>
            <person name="Hori S."/>
            <person name="Arai W."/>
            <person name="Tsubouchi T."/>
            <person name="Morono Y."/>
            <person name="Uchiyama I."/>
            <person name="Ito T."/>
            <person name="Fujiyama A."/>
            <person name="Inagaki F."/>
            <person name="Takami H."/>
        </authorList>
    </citation>
    <scope>NUCLEOTIDE SEQUENCE</scope>
    <source>
        <strain evidence="1">Expedition CK06-06</strain>
    </source>
</reference>
<comment type="caution">
    <text evidence="1">The sequence shown here is derived from an EMBL/GenBank/DDBJ whole genome shotgun (WGS) entry which is preliminary data.</text>
</comment>
<feature type="non-terminal residue" evidence="1">
    <location>
        <position position="92"/>
    </location>
</feature>